<dbReference type="AlphaFoldDB" id="A0A6C2U1R3"/>
<proteinExistence type="predicted"/>
<accession>A0A6C2U1R3</accession>
<feature type="transmembrane region" description="Helical" evidence="1">
    <location>
        <begin position="80"/>
        <end position="98"/>
    </location>
</feature>
<evidence type="ECO:0000313" key="2">
    <source>
        <dbReference type="EMBL" id="VGO13908.1"/>
    </source>
</evidence>
<keyword evidence="1" id="KW-1133">Transmembrane helix</keyword>
<keyword evidence="3" id="KW-1185">Reference proteome</keyword>
<name>A0A6C2U1R3_PONDE</name>
<organism evidence="2 3">
    <name type="scientific">Pontiella desulfatans</name>
    <dbReference type="NCBI Taxonomy" id="2750659"/>
    <lineage>
        <taxon>Bacteria</taxon>
        <taxon>Pseudomonadati</taxon>
        <taxon>Kiritimatiellota</taxon>
        <taxon>Kiritimatiellia</taxon>
        <taxon>Kiritimatiellales</taxon>
        <taxon>Pontiellaceae</taxon>
        <taxon>Pontiella</taxon>
    </lineage>
</organism>
<keyword evidence="1" id="KW-0812">Transmembrane</keyword>
<dbReference type="EMBL" id="CAAHFG010000001">
    <property type="protein sequence ID" value="VGO13908.1"/>
    <property type="molecule type" value="Genomic_DNA"/>
</dbReference>
<sequence>MIEKTHTLNEFLSELEQLMKTHPVISGVSAVGIGVGCIAVAPVLISIATGLAWIGTLITSCSFLLAGYEERRSDAEKGIALGLLILCGALLLVIAAYLLGTLGIAGVAGGVGIAGKATVEVILRKRIESQLKEKSASELIALTRRLT</sequence>
<dbReference type="Proteomes" id="UP000366872">
    <property type="component" value="Unassembled WGS sequence"/>
</dbReference>
<evidence type="ECO:0000313" key="3">
    <source>
        <dbReference type="Proteomes" id="UP000366872"/>
    </source>
</evidence>
<dbReference type="RefSeq" id="WP_136079440.1">
    <property type="nucleotide sequence ID" value="NZ_CAAHFG010000001.1"/>
</dbReference>
<feature type="transmembrane region" description="Helical" evidence="1">
    <location>
        <begin position="51"/>
        <end position="68"/>
    </location>
</feature>
<reference evidence="2 3" key="1">
    <citation type="submission" date="2019-04" db="EMBL/GenBank/DDBJ databases">
        <authorList>
            <person name="Van Vliet M D."/>
        </authorList>
    </citation>
    <scope>NUCLEOTIDE SEQUENCE [LARGE SCALE GENOMIC DNA]</scope>
    <source>
        <strain evidence="2 3">F1</strain>
    </source>
</reference>
<feature type="transmembrane region" description="Helical" evidence="1">
    <location>
        <begin position="24"/>
        <end position="45"/>
    </location>
</feature>
<evidence type="ECO:0000256" key="1">
    <source>
        <dbReference type="SAM" id="Phobius"/>
    </source>
</evidence>
<feature type="transmembrane region" description="Helical" evidence="1">
    <location>
        <begin position="104"/>
        <end position="123"/>
    </location>
</feature>
<protein>
    <submittedName>
        <fullName evidence="2">Uncharacterized protein</fullName>
    </submittedName>
</protein>
<keyword evidence="1" id="KW-0472">Membrane</keyword>
<gene>
    <name evidence="2" type="ORF">PDESU_02465</name>
</gene>